<dbReference type="AlphaFoldDB" id="X1PAW2"/>
<accession>X1PAW2</accession>
<feature type="non-terminal residue" evidence="1">
    <location>
        <position position="218"/>
    </location>
</feature>
<protein>
    <recommendedName>
        <fullName evidence="2">Squalene cyclase C-terminal domain-containing protein</fullName>
    </recommendedName>
</protein>
<evidence type="ECO:0000313" key="1">
    <source>
        <dbReference type="EMBL" id="GAI52968.1"/>
    </source>
</evidence>
<organism evidence="1">
    <name type="scientific">marine sediment metagenome</name>
    <dbReference type="NCBI Taxonomy" id="412755"/>
    <lineage>
        <taxon>unclassified sequences</taxon>
        <taxon>metagenomes</taxon>
        <taxon>ecological metagenomes</taxon>
    </lineage>
</organism>
<reference evidence="1" key="1">
    <citation type="journal article" date="2014" name="Front. Microbiol.">
        <title>High frequency of phylogenetically diverse reductive dehalogenase-homologous genes in deep subseafloor sedimentary metagenomes.</title>
        <authorList>
            <person name="Kawai M."/>
            <person name="Futagami T."/>
            <person name="Toyoda A."/>
            <person name="Takaki Y."/>
            <person name="Nishi S."/>
            <person name="Hori S."/>
            <person name="Arai W."/>
            <person name="Tsubouchi T."/>
            <person name="Morono Y."/>
            <person name="Uchiyama I."/>
            <person name="Ito T."/>
            <person name="Fujiyama A."/>
            <person name="Inagaki F."/>
            <person name="Takami H."/>
        </authorList>
    </citation>
    <scope>NUCLEOTIDE SEQUENCE</scope>
    <source>
        <strain evidence="1">Expedition CK06-06</strain>
    </source>
</reference>
<dbReference type="EMBL" id="BARV01035022">
    <property type="protein sequence ID" value="GAI52968.1"/>
    <property type="molecule type" value="Genomic_DNA"/>
</dbReference>
<dbReference type="InterPro" id="IPR008930">
    <property type="entry name" value="Terpenoid_cyclase/PrenylTrfase"/>
</dbReference>
<proteinExistence type="predicted"/>
<evidence type="ECO:0008006" key="2">
    <source>
        <dbReference type="Google" id="ProtNLM"/>
    </source>
</evidence>
<sequence>MREGAEELVDALKLYLVPDGGWGYLDLDAKTYRPGGHSTSFTTGTIVISLYTAEKVGIEVPAQMLQKALTNLHRCRKEDGSYLYGLYMRFNPNHPVNKLKGSVCRTSCCHLAQYLFNNKVAKEDMAKGVEALIEQNRFVDIARKRPIPHEGWYATSGYFYLYGHFYASMVLQQLSKEDQQRLSPSIKELILRLQEPDGSWWDYPLYGYHKYYGTAYAV</sequence>
<comment type="caution">
    <text evidence="1">The sequence shown here is derived from an EMBL/GenBank/DDBJ whole genome shotgun (WGS) entry which is preliminary data.</text>
</comment>
<name>X1PAW2_9ZZZZ</name>
<gene>
    <name evidence="1" type="ORF">S06H3_54710</name>
</gene>
<dbReference type="SUPFAM" id="SSF48239">
    <property type="entry name" value="Terpenoid cyclases/Protein prenyltransferases"/>
    <property type="match status" value="1"/>
</dbReference>
<dbReference type="Gene3D" id="1.50.10.20">
    <property type="match status" value="1"/>
</dbReference>